<reference evidence="8" key="1">
    <citation type="submission" date="2018-03" db="EMBL/GenBank/DDBJ databases">
        <title>Genomic analysis of the strain SH-1 isolated from shrimp intestine.</title>
        <authorList>
            <person name="Kim Y.-S."/>
            <person name="Kim S.-E."/>
            <person name="Kim K.-H."/>
        </authorList>
    </citation>
    <scope>NUCLEOTIDE SEQUENCE [LARGE SCALE GENOMIC DNA]</scope>
    <source>
        <strain evidence="8">SH-1</strain>
    </source>
</reference>
<keyword evidence="4" id="KW-0472">Membrane</keyword>
<dbReference type="GO" id="GO:0097347">
    <property type="term" value="C:TAM protein secretion complex"/>
    <property type="evidence" value="ECO:0007669"/>
    <property type="project" value="TreeGrafter"/>
</dbReference>
<evidence type="ECO:0000256" key="1">
    <source>
        <dbReference type="ARBA" id="ARBA00004167"/>
    </source>
</evidence>
<dbReference type="GO" id="GO:0005886">
    <property type="term" value="C:plasma membrane"/>
    <property type="evidence" value="ECO:0007669"/>
    <property type="project" value="InterPro"/>
</dbReference>
<comment type="subcellular location">
    <subcellularLocation>
        <location evidence="1">Membrane</location>
        <topology evidence="1">Single-pass membrane protein</topology>
    </subcellularLocation>
</comment>
<feature type="signal peptide" evidence="5">
    <location>
        <begin position="1"/>
        <end position="21"/>
    </location>
</feature>
<proteinExistence type="predicted"/>
<dbReference type="Proteomes" id="UP000237655">
    <property type="component" value="Chromosome"/>
</dbReference>
<name>A0A2S0MSY4_9RHOB</name>
<feature type="chain" id="PRO_5022971045" description="Translocation and assembly module TamB C-terminal domain-containing protein" evidence="5">
    <location>
        <begin position="22"/>
        <end position="1500"/>
    </location>
</feature>
<evidence type="ECO:0000313" key="8">
    <source>
        <dbReference type="Proteomes" id="UP000237655"/>
    </source>
</evidence>
<dbReference type="KEGG" id="thas:C6Y53_15515"/>
<dbReference type="PANTHER" id="PTHR36985">
    <property type="entry name" value="TRANSLOCATION AND ASSEMBLY MODULE SUBUNIT TAMB"/>
    <property type="match status" value="1"/>
</dbReference>
<feature type="domain" description="Translocation and assembly module TamB C-terminal" evidence="6">
    <location>
        <begin position="1168"/>
        <end position="1500"/>
    </location>
</feature>
<organism evidence="7 8">
    <name type="scientific">Pukyongiella litopenaei</name>
    <dbReference type="NCBI Taxonomy" id="2605946"/>
    <lineage>
        <taxon>Bacteria</taxon>
        <taxon>Pseudomonadati</taxon>
        <taxon>Pseudomonadota</taxon>
        <taxon>Alphaproteobacteria</taxon>
        <taxon>Rhodobacterales</taxon>
        <taxon>Paracoccaceae</taxon>
        <taxon>Pukyongiella</taxon>
    </lineage>
</organism>
<evidence type="ECO:0000256" key="2">
    <source>
        <dbReference type="ARBA" id="ARBA00022692"/>
    </source>
</evidence>
<evidence type="ECO:0000256" key="5">
    <source>
        <dbReference type="SAM" id="SignalP"/>
    </source>
</evidence>
<protein>
    <recommendedName>
        <fullName evidence="6">Translocation and assembly module TamB C-terminal domain-containing protein</fullName>
    </recommendedName>
</protein>
<evidence type="ECO:0000256" key="4">
    <source>
        <dbReference type="ARBA" id="ARBA00023136"/>
    </source>
</evidence>
<dbReference type="GO" id="GO:0009306">
    <property type="term" value="P:protein secretion"/>
    <property type="evidence" value="ECO:0007669"/>
    <property type="project" value="InterPro"/>
</dbReference>
<accession>A0A2S0MSY4</accession>
<evidence type="ECO:0000259" key="6">
    <source>
        <dbReference type="Pfam" id="PF04357"/>
    </source>
</evidence>
<dbReference type="EMBL" id="CP027665">
    <property type="protein sequence ID" value="AVO38976.2"/>
    <property type="molecule type" value="Genomic_DNA"/>
</dbReference>
<keyword evidence="5" id="KW-0732">Signal</keyword>
<keyword evidence="2" id="KW-0812">Transmembrane</keyword>
<keyword evidence="8" id="KW-1185">Reference proteome</keyword>
<dbReference type="InterPro" id="IPR007452">
    <property type="entry name" value="TamB_C"/>
</dbReference>
<dbReference type="PANTHER" id="PTHR36985:SF1">
    <property type="entry name" value="TRANSLOCATION AND ASSEMBLY MODULE SUBUNIT TAMB"/>
    <property type="match status" value="1"/>
</dbReference>
<evidence type="ECO:0000313" key="7">
    <source>
        <dbReference type="EMBL" id="AVO38976.2"/>
    </source>
</evidence>
<keyword evidence="3" id="KW-1133">Transmembrane helix</keyword>
<sequence length="1500" mass="153667">MKHMRLYALVLVTGLSAPLSAQQDGDTGEDEASGGLLVGMLEDLLSNEHSSIRVIGLEGALSSRATIEKLTVADDSGVWLSVSDAVLDWNRLALLRGRFSVNALSAGEIRLERLPEPAPPDPSLPVPEAQPFSLPELPVAVEIGQLAVPRIALGKPVIGLAADLSLDGKLLLADGMLDSTLALARLDKAGDDLNLTARFDNENRQVTVDLALNEAEGGLVTELLGVPDRPSLRMEVKGQGPVSDFTADIGLASDGVERVGGQIRLQGADTPGGGGGIAFAADIAGDITPLLTPELRGFFGTETSLGLDGHSGPDGRLELSSLDVSADALRLSGAVTIAQGKLDKAQLDGRITPPAGDAVVLPLGTRTTLQGARLALDLDRSVDDGWDLSLDLDGLEQDALSLQRAELTATGTLGPDRDTAADGTFDATLTGLGFADTALAQAVGDTVGMTGGFRLLREKVIELTDIDLAGADYRATVDGRIDGLDSGFNMTGSASATADNLSRFGALAGQDLGGAITARVDGVGAPLSGMFDVKVQADATDLAAGIDMLDPLIEGASTLHLDAARDETGLSIRDFGLRTPALDAQAEGAVRTSGTDLTLSAALDDLARVLPQASGPLTLSGDLAHGDTWSGKLRLDAPNESFADIEGSYDPQGSVELTYAATVNRIETYVPQIEGTITSRGTAQRQDGSWQIDSATDGSAGITAQIAGTLVEATGVADMLVQAGFDDLGRLVPALPGAARLNGRAARDADGVATAQLRLDAPKGISAVIDADAQPDGAANVTFSTLVSALDTFVPQLAGALSADGTARRRDGAWDIAATTGGSAGIAATVDAGFDEATGDAEATFDATLARLERLVPTMDGSARLRGQAARTGAGDISGRVNLDGPHDSRAEIAGELPASGDAKVTLSAAMEQLERLVKPLEGSLTAQATARRRDGIWQIDGGTGGSAGISADVIGKYAEATGAAQVALDAELARLERLAPPIKGSGRLAANVDLSDTGTLGALARFDGPSSSYAELTAELFPEGEATVIFDAELAALERFMPQVSGAVHAKGTGKRDKGVWQIASDARGPAGITADLAGSFNETSGEADIAASGRLLLGIANQFMTPNAVDGAATYDITLKGKPAVENIAGTVATSGASLVIPDIGQSVTDINASIGLADGSANVDLSGSMRAGGRFTVTGPVALAPPFEGNLAIALNQLGLTDNVLFTSVANGQLSVAGPLMTNPRIAGRIDFGETNIDLNNVSGSIGAAPIPPIRHVSETGAQYATRERAGLVKDDSGGGGGVVVGLDITLSAPDRVKVSGRGLQSELGGEIHIGGTSEQMVPSGRISLIRGTFDLFGSRLELDEGRVSLQGDFEPYIDFAASTSTDDGQATIRITGPMETPEIVVTSVPDRPTEEALAMLIFGTDINDISPLKLAQIAAQAASLSGAGNKATDTLATGLFDLGGYLTDNLYTDVEVNAKGEAELQLNLDVTDHLTLRGTADNAGDTGIGVFFSRDY</sequence>
<gene>
    <name evidence="7" type="ORF">C6Y53_15515</name>
</gene>
<dbReference type="Pfam" id="PF04357">
    <property type="entry name" value="TamB"/>
    <property type="match status" value="1"/>
</dbReference>
<evidence type="ECO:0000256" key="3">
    <source>
        <dbReference type="ARBA" id="ARBA00022989"/>
    </source>
</evidence>